<dbReference type="Proteomes" id="UP001443914">
    <property type="component" value="Unassembled WGS sequence"/>
</dbReference>
<name>A0AAW1LJ96_SAPOF</name>
<dbReference type="EMBL" id="JBDFQZ010000004">
    <property type="protein sequence ID" value="KAK9733103.1"/>
    <property type="molecule type" value="Genomic_DNA"/>
</dbReference>
<dbReference type="PANTHER" id="PTHR44259">
    <property type="entry name" value="OS07G0183000 PROTEIN-RELATED"/>
    <property type="match status" value="1"/>
</dbReference>
<accession>A0AAW1LJ96</accession>
<dbReference type="InterPro" id="IPR005174">
    <property type="entry name" value="KIB1-4_b-propeller"/>
</dbReference>
<dbReference type="InterPro" id="IPR050942">
    <property type="entry name" value="F-box_BR-signaling"/>
</dbReference>
<dbReference type="Pfam" id="PF03478">
    <property type="entry name" value="Beta-prop_KIB1-4"/>
    <property type="match status" value="1"/>
</dbReference>
<gene>
    <name evidence="2" type="ORF">RND81_04G043500</name>
</gene>
<keyword evidence="3" id="KW-1185">Reference proteome</keyword>
<proteinExistence type="predicted"/>
<evidence type="ECO:0000259" key="1">
    <source>
        <dbReference type="Pfam" id="PF03478"/>
    </source>
</evidence>
<comment type="caution">
    <text evidence="2">The sequence shown here is derived from an EMBL/GenBank/DDBJ whole genome shotgun (WGS) entry which is preliminary data.</text>
</comment>
<reference evidence="2" key="1">
    <citation type="submission" date="2024-03" db="EMBL/GenBank/DDBJ databases">
        <title>WGS assembly of Saponaria officinalis var. Norfolk2.</title>
        <authorList>
            <person name="Jenkins J."/>
            <person name="Shu S."/>
            <person name="Grimwood J."/>
            <person name="Barry K."/>
            <person name="Goodstein D."/>
            <person name="Schmutz J."/>
            <person name="Leebens-Mack J."/>
            <person name="Osbourn A."/>
        </authorList>
    </citation>
    <scope>NUCLEOTIDE SEQUENCE [LARGE SCALE GENOMIC DNA]</scope>
    <source>
        <strain evidence="2">JIC</strain>
    </source>
</reference>
<sequence length="220" mass="24709">MLVDIATKCSGNIRDFVAFSSVCSSWRQAATTAKSNVNWRVNMPWLLLCENQNQNYRNLFDSDNSICYNISIPESIGRKCYGTGSGWILCIGLDREIHLFNPITLARLDLPSVHTFPHQPDEDDPDNIRKDETVRNLFIHKAVVASQQDSSSLLVAVIYGLAPWTYLCVAKPGDSKWTHIETNDLWLYEAAFFPSLGQIILIVDDKASLVGVKTAELMLN</sequence>
<dbReference type="AlphaFoldDB" id="A0AAW1LJ96"/>
<feature type="domain" description="KIB1-4 beta-propeller" evidence="1">
    <location>
        <begin position="65"/>
        <end position="193"/>
    </location>
</feature>
<evidence type="ECO:0000313" key="3">
    <source>
        <dbReference type="Proteomes" id="UP001443914"/>
    </source>
</evidence>
<evidence type="ECO:0000313" key="2">
    <source>
        <dbReference type="EMBL" id="KAK9733103.1"/>
    </source>
</evidence>
<protein>
    <recommendedName>
        <fullName evidence="1">KIB1-4 beta-propeller domain-containing protein</fullName>
    </recommendedName>
</protein>
<organism evidence="2 3">
    <name type="scientific">Saponaria officinalis</name>
    <name type="common">Common soapwort</name>
    <name type="synonym">Lychnis saponaria</name>
    <dbReference type="NCBI Taxonomy" id="3572"/>
    <lineage>
        <taxon>Eukaryota</taxon>
        <taxon>Viridiplantae</taxon>
        <taxon>Streptophyta</taxon>
        <taxon>Embryophyta</taxon>
        <taxon>Tracheophyta</taxon>
        <taxon>Spermatophyta</taxon>
        <taxon>Magnoliopsida</taxon>
        <taxon>eudicotyledons</taxon>
        <taxon>Gunneridae</taxon>
        <taxon>Pentapetalae</taxon>
        <taxon>Caryophyllales</taxon>
        <taxon>Caryophyllaceae</taxon>
        <taxon>Caryophylleae</taxon>
        <taxon>Saponaria</taxon>
    </lineage>
</organism>